<protein>
    <submittedName>
        <fullName evidence="3">Sugar ABC transporter substrate-binding protein</fullName>
    </submittedName>
</protein>
<feature type="compositionally biased region" description="Polar residues" evidence="1">
    <location>
        <begin position="28"/>
        <end position="51"/>
    </location>
</feature>
<reference evidence="3" key="1">
    <citation type="journal article" date="2014" name="Int. J. Syst. Evol. Microbiol.">
        <title>Complete genome sequence of Corynebacterium casei LMG S-19264T (=DSM 44701T), isolated from a smear-ripened cheese.</title>
        <authorList>
            <consortium name="US DOE Joint Genome Institute (JGI-PGF)"/>
            <person name="Walter F."/>
            <person name="Albersmeier A."/>
            <person name="Kalinowski J."/>
            <person name="Ruckert C."/>
        </authorList>
    </citation>
    <scope>NUCLEOTIDE SEQUENCE</scope>
    <source>
        <strain evidence="3">CGMCC 1.15178</strain>
    </source>
</reference>
<dbReference type="SUPFAM" id="SSF53850">
    <property type="entry name" value="Periplasmic binding protein-like II"/>
    <property type="match status" value="1"/>
</dbReference>
<keyword evidence="2" id="KW-0732">Signal</keyword>
<comment type="caution">
    <text evidence="3">The sequence shown here is derived from an EMBL/GenBank/DDBJ whole genome shotgun (WGS) entry which is preliminary data.</text>
</comment>
<organism evidence="3 4">
    <name type="scientific">Paenibacillus nasutitermitis</name>
    <dbReference type="NCBI Taxonomy" id="1652958"/>
    <lineage>
        <taxon>Bacteria</taxon>
        <taxon>Bacillati</taxon>
        <taxon>Bacillota</taxon>
        <taxon>Bacilli</taxon>
        <taxon>Bacillales</taxon>
        <taxon>Paenibacillaceae</taxon>
        <taxon>Paenibacillus</taxon>
    </lineage>
</organism>
<feature type="signal peptide" evidence="2">
    <location>
        <begin position="1"/>
        <end position="20"/>
    </location>
</feature>
<feature type="chain" id="PRO_5038952580" evidence="2">
    <location>
        <begin position="21"/>
        <end position="440"/>
    </location>
</feature>
<evidence type="ECO:0000313" key="3">
    <source>
        <dbReference type="EMBL" id="GGD77304.1"/>
    </source>
</evidence>
<dbReference type="AlphaFoldDB" id="A0A917DWL3"/>
<name>A0A917DWL3_9BACL</name>
<keyword evidence="4" id="KW-1185">Reference proteome</keyword>
<dbReference type="PROSITE" id="PS51257">
    <property type="entry name" value="PROKAR_LIPOPROTEIN"/>
    <property type="match status" value="1"/>
</dbReference>
<dbReference type="Proteomes" id="UP000612456">
    <property type="component" value="Unassembled WGS sequence"/>
</dbReference>
<evidence type="ECO:0000256" key="1">
    <source>
        <dbReference type="SAM" id="MobiDB-lite"/>
    </source>
</evidence>
<evidence type="ECO:0000313" key="4">
    <source>
        <dbReference type="Proteomes" id="UP000612456"/>
    </source>
</evidence>
<feature type="region of interest" description="Disordered" evidence="1">
    <location>
        <begin position="28"/>
        <end position="58"/>
    </location>
</feature>
<dbReference type="Pfam" id="PF01547">
    <property type="entry name" value="SBP_bac_1"/>
    <property type="match status" value="1"/>
</dbReference>
<dbReference type="RefSeq" id="WP_188994078.1">
    <property type="nucleotide sequence ID" value="NZ_BMHP01000003.1"/>
</dbReference>
<dbReference type="InterPro" id="IPR006059">
    <property type="entry name" value="SBP"/>
</dbReference>
<gene>
    <name evidence="3" type="ORF">GCM10010911_39140</name>
</gene>
<accession>A0A917DWL3</accession>
<reference evidence="3" key="2">
    <citation type="submission" date="2020-09" db="EMBL/GenBank/DDBJ databases">
        <authorList>
            <person name="Sun Q."/>
            <person name="Zhou Y."/>
        </authorList>
    </citation>
    <scope>NUCLEOTIDE SEQUENCE</scope>
    <source>
        <strain evidence="3">CGMCC 1.15178</strain>
    </source>
</reference>
<dbReference type="EMBL" id="BMHP01000003">
    <property type="protein sequence ID" value="GGD77304.1"/>
    <property type="molecule type" value="Genomic_DNA"/>
</dbReference>
<dbReference type="PANTHER" id="PTHR43649">
    <property type="entry name" value="ARABINOSE-BINDING PROTEIN-RELATED"/>
    <property type="match status" value="1"/>
</dbReference>
<dbReference type="PANTHER" id="PTHR43649:SF30">
    <property type="entry name" value="ABC TRANSPORTER SUBSTRATE-BINDING PROTEIN"/>
    <property type="match status" value="1"/>
</dbReference>
<dbReference type="Gene3D" id="3.40.190.10">
    <property type="entry name" value="Periplasmic binding protein-like II"/>
    <property type="match status" value="1"/>
</dbReference>
<evidence type="ECO:0000256" key="2">
    <source>
        <dbReference type="SAM" id="SignalP"/>
    </source>
</evidence>
<dbReference type="CDD" id="cd13585">
    <property type="entry name" value="PBP2_TMBP_like"/>
    <property type="match status" value="1"/>
</dbReference>
<dbReference type="InterPro" id="IPR050490">
    <property type="entry name" value="Bact_solute-bd_prot1"/>
</dbReference>
<sequence length="440" mass="48390">MKRKSVNMMLLMLALLLVVAGCSSNNKNNTTDTGAKNTPSKNANSTPNEPANETPKEKTKVQIMSWWDFTTSEPLIQLKAKFEELNPDLELEYLQIGTGYADKVLTMIAGGGDLPDVMMLAMDKLPIFADKNAIQPLDKYITPQYKDSLYPVVSEALAYKGQTYAVARDITSKVMYLNKKMFDDAGVAYPEADWTWDEFRSIASKLSKDGQQWGFYFPKFTDGYTSWLMQNGGGYATNDGASLLGKAESIEALKFLQEMVTKDKSVPTESQAQQFGTADTAPFIAGKVAMITGGLSSSTAFKTNNVEYLVRPLPQGKVKLSTSFVNSWVIPKGAKDVDLSWRVLEFLSSKEAQQIALDTAMGLPAAKDVDTAAFLSTHEDNKYFIEALDYSVPFPTPLYGADFALEVTKQFDLMWLGEASVEDAVAKVEKAAPNLLAGKK</sequence>
<proteinExistence type="predicted"/>